<proteinExistence type="predicted"/>
<reference evidence="4" key="2">
    <citation type="submission" date="2018-08" db="UniProtKB">
        <authorList>
            <consortium name="EnsemblPlants"/>
        </authorList>
    </citation>
    <scope>IDENTIFICATION</scope>
    <source>
        <strain evidence="4">Yugu1</strain>
    </source>
</reference>
<dbReference type="PANTHER" id="PTHR44328">
    <property type="entry name" value="GLUTATHIONE S-TRANSFERASE L1"/>
    <property type="match status" value="1"/>
</dbReference>
<dbReference type="PRINTS" id="PR01625">
    <property type="entry name" value="GSTRNSFRASEO"/>
</dbReference>
<name>K3ZVN4_SETIT</name>
<dbReference type="InterPro" id="IPR040079">
    <property type="entry name" value="Glutathione_S-Trfase"/>
</dbReference>
<dbReference type="InterPro" id="IPR044629">
    <property type="entry name" value="GSTL1/2/3"/>
</dbReference>
<dbReference type="eggNOG" id="KOG0406">
    <property type="taxonomic scope" value="Eukaryota"/>
</dbReference>
<dbReference type="Gramene" id="KQL27322">
    <property type="protein sequence ID" value="KQL27322"/>
    <property type="gene ID" value="SETIT_030665mg"/>
</dbReference>
<dbReference type="Pfam" id="PF13417">
    <property type="entry name" value="GST_N_3"/>
    <property type="match status" value="1"/>
</dbReference>
<evidence type="ECO:0000313" key="4">
    <source>
        <dbReference type="EnsemblPlants" id="KQL27322"/>
    </source>
</evidence>
<sequence length="297" mass="32105">MATAASPAATSGSGSAAAGEKLMKEEVLPPTLASNSQPPNLLDGTTRLYISYICPYVQRVWIARNFKVPIDGGVPAGLIISSCFRYQNLENFLGQGLQDKIQLVAIDLQDKPAWFLEKVYPPGKVPVLEHNGNVIAESLDLLSYLDANFEGPKLLPQDDPAKQAFADELIGSSDPVIVALFRAGRAAAGAGAGGDDISELVAPALDKVEEALGRFSDGPFFLGQSMSAVDMVYAPFVERFKDFFAAAKQYDMTQGRPKLKEWIEELNKIDAYAATWGDRRLQIAAMMSKFGLEIPVA</sequence>
<dbReference type="PROSITE" id="PS50404">
    <property type="entry name" value="GST_NTER"/>
    <property type="match status" value="1"/>
</dbReference>
<evidence type="ECO:0008006" key="6">
    <source>
        <dbReference type="Google" id="ProtNLM"/>
    </source>
</evidence>
<dbReference type="Gene3D" id="1.20.1050.10">
    <property type="match status" value="1"/>
</dbReference>
<dbReference type="GO" id="GO:0045174">
    <property type="term" value="F:glutathione dehydrogenase (ascorbate) activity"/>
    <property type="evidence" value="ECO:0007669"/>
    <property type="project" value="UniProtKB-ARBA"/>
</dbReference>
<protein>
    <recommendedName>
        <fullName evidence="6">GST N-terminal domain-containing protein</fullName>
    </recommendedName>
</protein>
<dbReference type="InParanoid" id="K3ZVN4"/>
<reference evidence="5" key="1">
    <citation type="journal article" date="2012" name="Nat. Biotechnol.">
        <title>Reference genome sequence of the model plant Setaria.</title>
        <authorList>
            <person name="Bennetzen J.L."/>
            <person name="Schmutz J."/>
            <person name="Wang H."/>
            <person name="Percifield R."/>
            <person name="Hawkins J."/>
            <person name="Pontaroli A.C."/>
            <person name="Estep M."/>
            <person name="Feng L."/>
            <person name="Vaughn J.N."/>
            <person name="Grimwood J."/>
            <person name="Jenkins J."/>
            <person name="Barry K."/>
            <person name="Lindquist E."/>
            <person name="Hellsten U."/>
            <person name="Deshpande S."/>
            <person name="Wang X."/>
            <person name="Wu X."/>
            <person name="Mitros T."/>
            <person name="Triplett J."/>
            <person name="Yang X."/>
            <person name="Ye C.Y."/>
            <person name="Mauro-Herrera M."/>
            <person name="Wang L."/>
            <person name="Li P."/>
            <person name="Sharma M."/>
            <person name="Sharma R."/>
            <person name="Ronald P.C."/>
            <person name="Panaud O."/>
            <person name="Kellogg E.A."/>
            <person name="Brutnell T.P."/>
            <person name="Doust A.N."/>
            <person name="Tuskan G.A."/>
            <person name="Rokhsar D."/>
            <person name="Devos K.M."/>
        </authorList>
    </citation>
    <scope>NUCLEOTIDE SEQUENCE [LARGE SCALE GENOMIC DNA]</scope>
    <source>
        <strain evidence="5">cv. Yugu1</strain>
    </source>
</reference>
<dbReference type="OrthoDB" id="4951845at2759"/>
<dbReference type="HOGENOM" id="CLU_072699_0_1_1"/>
<dbReference type="InterPro" id="IPR005442">
    <property type="entry name" value="GST_omega"/>
</dbReference>
<dbReference type="EMBL" id="AGNK02001385">
    <property type="status" value="NOT_ANNOTATED_CDS"/>
    <property type="molecule type" value="Genomic_DNA"/>
</dbReference>
<evidence type="ECO:0000259" key="3">
    <source>
        <dbReference type="PROSITE" id="PS50405"/>
    </source>
</evidence>
<dbReference type="PROSITE" id="PS50405">
    <property type="entry name" value="GST_CTER"/>
    <property type="match status" value="1"/>
</dbReference>
<dbReference type="Pfam" id="PF13410">
    <property type="entry name" value="GST_C_2"/>
    <property type="match status" value="1"/>
</dbReference>
<dbReference type="OMA" id="AAWINEM"/>
<dbReference type="Gene3D" id="3.40.30.10">
    <property type="entry name" value="Glutaredoxin"/>
    <property type="match status" value="2"/>
</dbReference>
<keyword evidence="1" id="KW-0560">Oxidoreductase</keyword>
<dbReference type="GeneID" id="101760080"/>
<dbReference type="STRING" id="4555.K3ZVN4"/>
<keyword evidence="5" id="KW-1185">Reference proteome</keyword>
<organism evidence="4 5">
    <name type="scientific">Setaria italica</name>
    <name type="common">Foxtail millet</name>
    <name type="synonym">Panicum italicum</name>
    <dbReference type="NCBI Taxonomy" id="4555"/>
    <lineage>
        <taxon>Eukaryota</taxon>
        <taxon>Viridiplantae</taxon>
        <taxon>Streptophyta</taxon>
        <taxon>Embryophyta</taxon>
        <taxon>Tracheophyta</taxon>
        <taxon>Spermatophyta</taxon>
        <taxon>Magnoliopsida</taxon>
        <taxon>Liliopsida</taxon>
        <taxon>Poales</taxon>
        <taxon>Poaceae</taxon>
        <taxon>PACMAD clade</taxon>
        <taxon>Panicoideae</taxon>
        <taxon>Panicodae</taxon>
        <taxon>Paniceae</taxon>
        <taxon>Cenchrinae</taxon>
        <taxon>Setaria</taxon>
    </lineage>
</organism>
<dbReference type="InterPro" id="IPR036249">
    <property type="entry name" value="Thioredoxin-like_sf"/>
</dbReference>
<dbReference type="SUPFAM" id="SSF52833">
    <property type="entry name" value="Thioredoxin-like"/>
    <property type="match status" value="1"/>
</dbReference>
<dbReference type="Proteomes" id="UP000004995">
    <property type="component" value="Unassembled WGS sequence"/>
</dbReference>
<dbReference type="InterPro" id="IPR010987">
    <property type="entry name" value="Glutathione-S-Trfase_C-like"/>
</dbReference>
<evidence type="ECO:0000259" key="2">
    <source>
        <dbReference type="PROSITE" id="PS50404"/>
    </source>
</evidence>
<dbReference type="RefSeq" id="XP_004958816.1">
    <property type="nucleotide sequence ID" value="XM_004958759.4"/>
</dbReference>
<dbReference type="InterPro" id="IPR004045">
    <property type="entry name" value="Glutathione_S-Trfase_N"/>
</dbReference>
<dbReference type="SFLD" id="SFLDG00358">
    <property type="entry name" value="Main_(cytGST)"/>
    <property type="match status" value="1"/>
</dbReference>
<feature type="domain" description="GST C-terminal" evidence="3">
    <location>
        <begin position="159"/>
        <end position="290"/>
    </location>
</feature>
<evidence type="ECO:0000256" key="1">
    <source>
        <dbReference type="ARBA" id="ARBA00023002"/>
    </source>
</evidence>
<dbReference type="AlphaFoldDB" id="K3ZVN4"/>
<dbReference type="SUPFAM" id="SSF47616">
    <property type="entry name" value="GST C-terminal domain-like"/>
    <property type="match status" value="1"/>
</dbReference>
<evidence type="ECO:0000313" key="5">
    <source>
        <dbReference type="Proteomes" id="UP000004995"/>
    </source>
</evidence>
<dbReference type="GO" id="GO:0005737">
    <property type="term" value="C:cytoplasm"/>
    <property type="evidence" value="ECO:0007669"/>
    <property type="project" value="InterPro"/>
</dbReference>
<dbReference type="InterPro" id="IPR036282">
    <property type="entry name" value="Glutathione-S-Trfase_C_sf"/>
</dbReference>
<feature type="domain" description="GST N-terminal" evidence="2">
    <location>
        <begin position="95"/>
        <end position="153"/>
    </location>
</feature>
<dbReference type="EnsemblPlants" id="KQL27322">
    <property type="protein sequence ID" value="KQL27322"/>
    <property type="gene ID" value="SETIT_030665mg"/>
</dbReference>
<dbReference type="KEGG" id="sita:101760080"/>
<dbReference type="SFLD" id="SFLDS00019">
    <property type="entry name" value="Glutathione_Transferase_(cytos"/>
    <property type="match status" value="1"/>
</dbReference>
<gene>
    <name evidence="4" type="primary">LOC101760080</name>
</gene>
<accession>K3ZVN4</accession>
<dbReference type="PANTHER" id="PTHR44328:SF19">
    <property type="entry name" value="GLUTATHIONE TRANSFERASE"/>
    <property type="match status" value="1"/>
</dbReference>
<dbReference type="GO" id="GO:0004364">
    <property type="term" value="F:glutathione transferase activity"/>
    <property type="evidence" value="ECO:0000318"/>
    <property type="project" value="GO_Central"/>
</dbReference>